<dbReference type="GO" id="GO:0000976">
    <property type="term" value="F:transcription cis-regulatory region binding"/>
    <property type="evidence" value="ECO:0007669"/>
    <property type="project" value="TreeGrafter"/>
</dbReference>
<reference evidence="4" key="1">
    <citation type="submission" date="2019-09" db="EMBL/GenBank/DDBJ databases">
        <authorList>
            <person name="Li J."/>
        </authorList>
    </citation>
    <scope>NUCLEOTIDE SEQUENCE [LARGE SCALE GENOMIC DNA]</scope>
    <source>
        <strain evidence="4">JCM 14732</strain>
    </source>
</reference>
<evidence type="ECO:0000256" key="1">
    <source>
        <dbReference type="ARBA" id="ARBA00023125"/>
    </source>
</evidence>
<evidence type="ECO:0000313" key="4">
    <source>
        <dbReference type="EMBL" id="KAA1399452.1"/>
    </source>
</evidence>
<keyword evidence="1 2" id="KW-0238">DNA-binding</keyword>
<dbReference type="PROSITE" id="PS50977">
    <property type="entry name" value="HTH_TETR_2"/>
    <property type="match status" value="1"/>
</dbReference>
<comment type="caution">
    <text evidence="4">The sequence shown here is derived from an EMBL/GenBank/DDBJ whole genome shotgun (WGS) entry which is preliminary data.</text>
</comment>
<dbReference type="InterPro" id="IPR009057">
    <property type="entry name" value="Homeodomain-like_sf"/>
</dbReference>
<dbReference type="SUPFAM" id="SSF46689">
    <property type="entry name" value="Homeodomain-like"/>
    <property type="match status" value="1"/>
</dbReference>
<protein>
    <submittedName>
        <fullName evidence="4">TetR/AcrR family transcriptional regulator</fullName>
    </submittedName>
</protein>
<dbReference type="PANTHER" id="PTHR30055">
    <property type="entry name" value="HTH-TYPE TRANSCRIPTIONAL REGULATOR RUTR"/>
    <property type="match status" value="1"/>
</dbReference>
<proteinExistence type="predicted"/>
<dbReference type="PRINTS" id="PR00455">
    <property type="entry name" value="HTHTETR"/>
</dbReference>
<evidence type="ECO:0000313" key="5">
    <source>
        <dbReference type="Proteomes" id="UP000380867"/>
    </source>
</evidence>
<dbReference type="InterPro" id="IPR036271">
    <property type="entry name" value="Tet_transcr_reg_TetR-rel_C_sf"/>
</dbReference>
<dbReference type="Proteomes" id="UP000380867">
    <property type="component" value="Unassembled WGS sequence"/>
</dbReference>
<dbReference type="SUPFAM" id="SSF48498">
    <property type="entry name" value="Tetracyclin repressor-like, C-terminal domain"/>
    <property type="match status" value="1"/>
</dbReference>
<organism evidence="4 5">
    <name type="scientific">Aeromicrobium ginsengisoli</name>
    <dbReference type="NCBI Taxonomy" id="363867"/>
    <lineage>
        <taxon>Bacteria</taxon>
        <taxon>Bacillati</taxon>
        <taxon>Actinomycetota</taxon>
        <taxon>Actinomycetes</taxon>
        <taxon>Propionibacteriales</taxon>
        <taxon>Nocardioidaceae</taxon>
        <taxon>Aeromicrobium</taxon>
    </lineage>
</organism>
<feature type="domain" description="HTH tetR-type" evidence="3">
    <location>
        <begin position="30"/>
        <end position="90"/>
    </location>
</feature>
<dbReference type="PANTHER" id="PTHR30055:SF200">
    <property type="entry name" value="HTH-TYPE TRANSCRIPTIONAL REPRESSOR BDCR"/>
    <property type="match status" value="1"/>
</dbReference>
<dbReference type="Gene3D" id="1.10.357.10">
    <property type="entry name" value="Tetracycline Repressor, domain 2"/>
    <property type="match status" value="1"/>
</dbReference>
<sequence length="235" mass="25520">MPSQKHTGRYTCSVVTEGVRMTTVTQPTMTPTAHRILDTAAGLFYEHGLRAVGVERIAEEAETTKKTIYDRFGSKDGLITAYLRQRCDRWHDYATAYVEEHQPVPGPDRVLAVLDALGSWMAVNSRGCGFVNAYAELAGTGHDGLPIIAEEKIWTRDYYIGLIGELDIPDAERRGREVALVHEGAIVQLTAGAQPEAMADARALVGRLVADGVTARDATPGTVGWAHDSEARAGE</sequence>
<dbReference type="GO" id="GO:0003700">
    <property type="term" value="F:DNA-binding transcription factor activity"/>
    <property type="evidence" value="ECO:0007669"/>
    <property type="project" value="TreeGrafter"/>
</dbReference>
<feature type="DNA-binding region" description="H-T-H motif" evidence="2">
    <location>
        <begin position="53"/>
        <end position="72"/>
    </location>
</feature>
<dbReference type="EMBL" id="SDPQ02000001">
    <property type="protein sequence ID" value="KAA1399452.1"/>
    <property type="molecule type" value="Genomic_DNA"/>
</dbReference>
<dbReference type="InterPro" id="IPR001647">
    <property type="entry name" value="HTH_TetR"/>
</dbReference>
<dbReference type="Pfam" id="PF00440">
    <property type="entry name" value="TetR_N"/>
    <property type="match status" value="1"/>
</dbReference>
<name>A0A5M4FHM6_9ACTN</name>
<dbReference type="OrthoDB" id="4214267at2"/>
<accession>A0A5M4FHM6</accession>
<dbReference type="InterPro" id="IPR050109">
    <property type="entry name" value="HTH-type_TetR-like_transc_reg"/>
</dbReference>
<gene>
    <name evidence="4" type="ORF">ESP70_001380</name>
</gene>
<keyword evidence="5" id="KW-1185">Reference proteome</keyword>
<evidence type="ECO:0000256" key="2">
    <source>
        <dbReference type="PROSITE-ProRule" id="PRU00335"/>
    </source>
</evidence>
<dbReference type="AlphaFoldDB" id="A0A5M4FHM6"/>
<evidence type="ECO:0000259" key="3">
    <source>
        <dbReference type="PROSITE" id="PS50977"/>
    </source>
</evidence>